<dbReference type="STRING" id="765915.A0A1Y2HD54"/>
<feature type="region of interest" description="Disordered" evidence="3">
    <location>
        <begin position="192"/>
        <end position="215"/>
    </location>
</feature>
<dbReference type="Proteomes" id="UP000193411">
    <property type="component" value="Unassembled WGS sequence"/>
</dbReference>
<feature type="compositionally biased region" description="Polar residues" evidence="3">
    <location>
        <begin position="328"/>
        <end position="338"/>
    </location>
</feature>
<sequence length="692" mass="71377">MVPPPPPPPPTAISTTGDADPPSPTTHDHVHHEQQPSLKTSLRQAPLNEAWNSWSSSISSRALDPLAAAASDLADFASRHRQAALTATSDVQLAKIHAQAEQCATQALLTISEYLNRAATALDTGANTCSSELQVLTATLAAIEQRVSEAFAVSAIQSVGVDTLRATLHGDMHDKATVDFLNEEAVKVIKQPDVSSGVSTKSGRSNSHVPGLTFQSHGASSAAAATTAPTSSVPTIPKLDLTSLDAVGTPLPDLSTIATKQGSIKQQSLLSVTSNSPPPPSGGSTTAASNNLDLSMLGDVSQHATIRRKNSNISTTTGATATTADLTGPSTGLSSMIGNSIDDLAPPPPPPPGAPPMASSASLPPPPAPAADTVIIPTQQVQPAAADPRGSVRSVSGMIPTQQPPPQPQAMSGGSVRSVQGISAPVPLYASHQPQAPQQFQQQQQQQQQQQYNMQYANTQRVPSPGSHMGTYTGTGGGSIRGGQPIGLGTGVNGGYGVPPMPLPPAQYAAAAAAVPPRTQSAQGMAYATSSVAGYHPGPTGSIGFGYANQQQAQQQMGYPMQQQYIPPGGPGSTYASVNQLPPPPQQQQQYAMDPATGAPMYYASGPGSSTSPHLAPAPPPPMSVSPPPPPQQVVMARVLYPYTASEQDEMHLIPGEMIEVHVLDAGAGWARGVSVADRRRAGMFPRSYVQL</sequence>
<dbReference type="Pfam" id="PF00018">
    <property type="entry name" value="SH3_1"/>
    <property type="match status" value="1"/>
</dbReference>
<dbReference type="InterPro" id="IPR001452">
    <property type="entry name" value="SH3_domain"/>
</dbReference>
<feature type="compositionally biased region" description="Pro residues" evidence="3">
    <location>
        <begin position="1"/>
        <end position="11"/>
    </location>
</feature>
<reference evidence="5 6" key="1">
    <citation type="submission" date="2016-07" db="EMBL/GenBank/DDBJ databases">
        <title>Pervasive Adenine N6-methylation of Active Genes in Fungi.</title>
        <authorList>
            <consortium name="DOE Joint Genome Institute"/>
            <person name="Mondo S.J."/>
            <person name="Dannebaum R.O."/>
            <person name="Kuo R.C."/>
            <person name="Labutti K."/>
            <person name="Haridas S."/>
            <person name="Kuo A."/>
            <person name="Salamov A."/>
            <person name="Ahrendt S.R."/>
            <person name="Lipzen A."/>
            <person name="Sullivan W."/>
            <person name="Andreopoulos W.B."/>
            <person name="Clum A."/>
            <person name="Lindquist E."/>
            <person name="Daum C."/>
            <person name="Ramamoorthy G.K."/>
            <person name="Gryganskyi A."/>
            <person name="Culley D."/>
            <person name="Magnuson J.K."/>
            <person name="James T.Y."/>
            <person name="O'Malley M.A."/>
            <person name="Stajich J.E."/>
            <person name="Spatafora J.W."/>
            <person name="Visel A."/>
            <person name="Grigoriev I.V."/>
        </authorList>
    </citation>
    <scope>NUCLEOTIDE SEQUENCE [LARGE SCALE GENOMIC DNA]</scope>
    <source>
        <strain evidence="5 6">PL171</strain>
    </source>
</reference>
<name>A0A1Y2HD54_9FUNG</name>
<proteinExistence type="predicted"/>
<dbReference type="PANTHER" id="PTHR45691:SF1">
    <property type="entry name" value="FH2 DOMAIN-CONTAINING PROTEIN 1-RELATED"/>
    <property type="match status" value="1"/>
</dbReference>
<feature type="compositionally biased region" description="Pro residues" evidence="3">
    <location>
        <begin position="616"/>
        <end position="629"/>
    </location>
</feature>
<organism evidence="5 6">
    <name type="scientific">Catenaria anguillulae PL171</name>
    <dbReference type="NCBI Taxonomy" id="765915"/>
    <lineage>
        <taxon>Eukaryota</taxon>
        <taxon>Fungi</taxon>
        <taxon>Fungi incertae sedis</taxon>
        <taxon>Blastocladiomycota</taxon>
        <taxon>Blastocladiomycetes</taxon>
        <taxon>Blastocladiales</taxon>
        <taxon>Catenariaceae</taxon>
        <taxon>Catenaria</taxon>
    </lineage>
</organism>
<feature type="compositionally biased region" description="Polar residues" evidence="3">
    <location>
        <begin position="193"/>
        <end position="215"/>
    </location>
</feature>
<evidence type="ECO:0000259" key="4">
    <source>
        <dbReference type="PROSITE" id="PS50002"/>
    </source>
</evidence>
<dbReference type="Gene3D" id="2.30.30.40">
    <property type="entry name" value="SH3 Domains"/>
    <property type="match status" value="1"/>
</dbReference>
<feature type="region of interest" description="Disordered" evidence="3">
    <location>
        <begin position="262"/>
        <end position="290"/>
    </location>
</feature>
<keyword evidence="6" id="KW-1185">Reference proteome</keyword>
<protein>
    <recommendedName>
        <fullName evidence="4">SH3 domain-containing protein</fullName>
    </recommendedName>
</protein>
<dbReference type="OrthoDB" id="5971719at2759"/>
<feature type="compositionally biased region" description="Low complexity" evidence="3">
    <location>
        <begin position="433"/>
        <end position="451"/>
    </location>
</feature>
<evidence type="ECO:0000313" key="6">
    <source>
        <dbReference type="Proteomes" id="UP000193411"/>
    </source>
</evidence>
<feature type="region of interest" description="Disordered" evidence="3">
    <location>
        <begin position="305"/>
        <end position="417"/>
    </location>
</feature>
<dbReference type="EMBL" id="MCFL01000046">
    <property type="protein sequence ID" value="ORZ32445.1"/>
    <property type="molecule type" value="Genomic_DNA"/>
</dbReference>
<dbReference type="SUPFAM" id="SSF50044">
    <property type="entry name" value="SH3-domain"/>
    <property type="match status" value="1"/>
</dbReference>
<dbReference type="GO" id="GO:0005884">
    <property type="term" value="C:actin filament"/>
    <property type="evidence" value="ECO:0007669"/>
    <property type="project" value="TreeGrafter"/>
</dbReference>
<feature type="region of interest" description="Disordered" evidence="3">
    <location>
        <begin position="604"/>
        <end position="629"/>
    </location>
</feature>
<comment type="caution">
    <text evidence="5">The sequence shown here is derived from an EMBL/GenBank/DDBJ whole genome shotgun (WGS) entry which is preliminary data.</text>
</comment>
<dbReference type="PROSITE" id="PS50002">
    <property type="entry name" value="SH3"/>
    <property type="match status" value="1"/>
</dbReference>
<dbReference type="InterPro" id="IPR051412">
    <property type="entry name" value="Formin_Homology_Diaphanous_sf"/>
</dbReference>
<dbReference type="PANTHER" id="PTHR45691">
    <property type="entry name" value="PROTEIN DIAPHANOUS"/>
    <property type="match status" value="1"/>
</dbReference>
<feature type="compositionally biased region" description="Polar residues" evidence="3">
    <location>
        <begin position="262"/>
        <end position="275"/>
    </location>
</feature>
<gene>
    <name evidence="5" type="ORF">BCR44DRAFT_1440228</name>
</gene>
<accession>A0A1Y2HD54</accession>
<feature type="domain" description="SH3" evidence="4">
    <location>
        <begin position="632"/>
        <end position="692"/>
    </location>
</feature>
<dbReference type="GO" id="GO:0030041">
    <property type="term" value="P:actin filament polymerization"/>
    <property type="evidence" value="ECO:0007669"/>
    <property type="project" value="TreeGrafter"/>
</dbReference>
<evidence type="ECO:0000256" key="1">
    <source>
        <dbReference type="ARBA" id="ARBA00022443"/>
    </source>
</evidence>
<dbReference type="AlphaFoldDB" id="A0A1Y2HD54"/>
<feature type="region of interest" description="Disordered" evidence="3">
    <location>
        <begin position="432"/>
        <end position="452"/>
    </location>
</feature>
<evidence type="ECO:0000256" key="2">
    <source>
        <dbReference type="PROSITE-ProRule" id="PRU00192"/>
    </source>
</evidence>
<dbReference type="InterPro" id="IPR036028">
    <property type="entry name" value="SH3-like_dom_sf"/>
</dbReference>
<evidence type="ECO:0000256" key="3">
    <source>
        <dbReference type="SAM" id="MobiDB-lite"/>
    </source>
</evidence>
<feature type="non-terminal residue" evidence="5">
    <location>
        <position position="692"/>
    </location>
</feature>
<evidence type="ECO:0000313" key="5">
    <source>
        <dbReference type="EMBL" id="ORZ32445.1"/>
    </source>
</evidence>
<feature type="region of interest" description="Disordered" evidence="3">
    <location>
        <begin position="1"/>
        <end position="40"/>
    </location>
</feature>
<keyword evidence="1 2" id="KW-0728">SH3 domain</keyword>
<feature type="compositionally biased region" description="Pro residues" evidence="3">
    <location>
        <begin position="345"/>
        <end position="355"/>
    </location>
</feature>
<feature type="compositionally biased region" description="Low complexity" evidence="3">
    <location>
        <begin position="315"/>
        <end position="324"/>
    </location>
</feature>
<dbReference type="SMART" id="SM00326">
    <property type="entry name" value="SH3"/>
    <property type="match status" value="1"/>
</dbReference>